<keyword evidence="2 8" id="KW-0489">Methyltransferase</keyword>
<dbReference type="NCBIfam" id="TIGR03704">
    <property type="entry name" value="PrmC_rel_meth"/>
    <property type="match status" value="1"/>
</dbReference>
<keyword evidence="9" id="KW-1185">Reference proteome</keyword>
<evidence type="ECO:0000256" key="2">
    <source>
        <dbReference type="ARBA" id="ARBA00022603"/>
    </source>
</evidence>
<dbReference type="SUPFAM" id="SSF53335">
    <property type="entry name" value="S-adenosyl-L-methionine-dependent methyltransferases"/>
    <property type="match status" value="1"/>
</dbReference>
<dbReference type="Pfam" id="PF05175">
    <property type="entry name" value="MTS"/>
    <property type="match status" value="1"/>
</dbReference>
<keyword evidence="4" id="KW-0949">S-adenosyl-L-methionine</keyword>
<dbReference type="EC" id="2.1.1.297" evidence="1"/>
<feature type="region of interest" description="Disordered" evidence="6">
    <location>
        <begin position="1"/>
        <end position="27"/>
    </location>
</feature>
<evidence type="ECO:0000256" key="3">
    <source>
        <dbReference type="ARBA" id="ARBA00022679"/>
    </source>
</evidence>
<proteinExistence type="predicted"/>
<dbReference type="GO" id="GO:0032259">
    <property type="term" value="P:methylation"/>
    <property type="evidence" value="ECO:0007669"/>
    <property type="project" value="UniProtKB-KW"/>
</dbReference>
<dbReference type="InterPro" id="IPR007848">
    <property type="entry name" value="Small_mtfrase_dom"/>
</dbReference>
<dbReference type="Gene3D" id="1.10.8.10">
    <property type="entry name" value="DNA helicase RuvA subunit, C-terminal domain"/>
    <property type="match status" value="1"/>
</dbReference>
<organism evidence="8 9">
    <name type="scientific">Streptomyces nigrescens</name>
    <dbReference type="NCBI Taxonomy" id="1920"/>
    <lineage>
        <taxon>Bacteria</taxon>
        <taxon>Bacillati</taxon>
        <taxon>Actinomycetota</taxon>
        <taxon>Actinomycetes</taxon>
        <taxon>Kitasatosporales</taxon>
        <taxon>Streptomycetaceae</taxon>
        <taxon>Streptomyces</taxon>
    </lineage>
</organism>
<evidence type="ECO:0000259" key="7">
    <source>
        <dbReference type="Pfam" id="PF05175"/>
    </source>
</evidence>
<evidence type="ECO:0000313" key="8">
    <source>
        <dbReference type="EMBL" id="BDM72981.1"/>
    </source>
</evidence>
<dbReference type="Gene3D" id="3.40.50.150">
    <property type="entry name" value="Vaccinia Virus protein VP39"/>
    <property type="match status" value="1"/>
</dbReference>
<name>A0ABN6R6B8_STRNI</name>
<dbReference type="PANTHER" id="PTHR18895">
    <property type="entry name" value="HEMK METHYLTRANSFERASE"/>
    <property type="match status" value="1"/>
</dbReference>
<evidence type="ECO:0000313" key="9">
    <source>
        <dbReference type="Proteomes" id="UP001059597"/>
    </source>
</evidence>
<comment type="catalytic activity">
    <reaction evidence="5">
        <text>L-glutaminyl-[peptide chain release factor] + S-adenosyl-L-methionine = N(5)-methyl-L-glutaminyl-[peptide chain release factor] + S-adenosyl-L-homocysteine + H(+)</text>
        <dbReference type="Rhea" id="RHEA:42896"/>
        <dbReference type="Rhea" id="RHEA-COMP:10271"/>
        <dbReference type="Rhea" id="RHEA-COMP:10272"/>
        <dbReference type="ChEBI" id="CHEBI:15378"/>
        <dbReference type="ChEBI" id="CHEBI:30011"/>
        <dbReference type="ChEBI" id="CHEBI:57856"/>
        <dbReference type="ChEBI" id="CHEBI:59789"/>
        <dbReference type="ChEBI" id="CHEBI:61891"/>
        <dbReference type="EC" id="2.1.1.297"/>
    </reaction>
</comment>
<protein>
    <recommendedName>
        <fullName evidence="1">peptide chain release factor N(5)-glutamine methyltransferase</fullName>
        <ecNumber evidence="1">2.1.1.297</ecNumber>
    </recommendedName>
</protein>
<dbReference type="GO" id="GO:0008168">
    <property type="term" value="F:methyltransferase activity"/>
    <property type="evidence" value="ECO:0007669"/>
    <property type="project" value="UniProtKB-KW"/>
</dbReference>
<dbReference type="NCBIfam" id="TIGR00536">
    <property type="entry name" value="hemK_fam"/>
    <property type="match status" value="1"/>
</dbReference>
<dbReference type="InterPro" id="IPR022446">
    <property type="entry name" value="MeTrfrase_put"/>
</dbReference>
<feature type="region of interest" description="Disordered" evidence="6">
    <location>
        <begin position="288"/>
        <end position="311"/>
    </location>
</feature>
<accession>A0ABN6R6B8</accession>
<keyword evidence="3" id="KW-0808">Transferase</keyword>
<feature type="domain" description="Methyltransferase small" evidence="7">
    <location>
        <begin position="125"/>
        <end position="200"/>
    </location>
</feature>
<evidence type="ECO:0000256" key="6">
    <source>
        <dbReference type="SAM" id="MobiDB-lite"/>
    </source>
</evidence>
<dbReference type="InterPro" id="IPR004556">
    <property type="entry name" value="HemK-like"/>
</dbReference>
<evidence type="ECO:0000256" key="5">
    <source>
        <dbReference type="ARBA" id="ARBA00048391"/>
    </source>
</evidence>
<evidence type="ECO:0000256" key="4">
    <source>
        <dbReference type="ARBA" id="ARBA00022691"/>
    </source>
</evidence>
<dbReference type="Proteomes" id="UP001059597">
    <property type="component" value="Chromosome"/>
</dbReference>
<reference evidence="8" key="1">
    <citation type="submission" date="2022-06" db="EMBL/GenBank/DDBJ databases">
        <title>Complete genome sequence of Streptomyces nigrescens HEK616.</title>
        <authorList>
            <person name="Asamizu S."/>
            <person name="Onaka H."/>
        </authorList>
    </citation>
    <scope>NUCLEOTIDE SEQUENCE</scope>
    <source>
        <strain evidence="8">HEK616</strain>
    </source>
</reference>
<feature type="compositionally biased region" description="Gly residues" evidence="6">
    <location>
        <begin position="296"/>
        <end position="311"/>
    </location>
</feature>
<dbReference type="InterPro" id="IPR029063">
    <property type="entry name" value="SAM-dependent_MTases_sf"/>
</dbReference>
<dbReference type="PANTHER" id="PTHR18895:SF74">
    <property type="entry name" value="MTRF1L RELEASE FACTOR GLUTAMINE METHYLTRANSFERASE"/>
    <property type="match status" value="1"/>
</dbReference>
<evidence type="ECO:0000256" key="1">
    <source>
        <dbReference type="ARBA" id="ARBA00012771"/>
    </source>
</evidence>
<dbReference type="EMBL" id="AP026073">
    <property type="protein sequence ID" value="BDM72981.1"/>
    <property type="molecule type" value="Genomic_DNA"/>
</dbReference>
<dbReference type="InterPro" id="IPR050320">
    <property type="entry name" value="N5-glutamine_MTase"/>
</dbReference>
<gene>
    <name evidence="8" type="ORF">HEK616_64680</name>
</gene>
<feature type="compositionally biased region" description="Pro residues" evidence="6">
    <location>
        <begin position="15"/>
        <end position="27"/>
    </location>
</feature>
<sequence length="311" mass="32499">MPSSHLARPSRSSGPPGPARSAPPPPPDVVSRLRAAGCVFAEDEAALLCATARTPDELAAMVERRALGQPLEHVLGWAEFCGLRIAVDPGVFVPRRRTEFLVEQALGLRRRPVGPEPGARRRPTVVVDLCCGSGAVGAALAAGLERVELYAADVEPAAVRCARRNVGPVGGTVHEGDLFGPLPPGLRGRVDVLVANVPYVPTEEVGLLPAEAREYEPLVALDGGVDGLDVLRRVTGAAPQWLAPGGHLLVETSERQAPRAVEAFTEAGLRPRIARSEELYATVIVGTRPDPAAHGNRGGKSGEGRSGGALS</sequence>
<dbReference type="RefSeq" id="WP_261956299.1">
    <property type="nucleotide sequence ID" value="NZ_AP026073.1"/>
</dbReference>